<organism evidence="1 2">
    <name type="scientific">Psychroserpens algicola</name>
    <dbReference type="NCBI Taxonomy" id="1719034"/>
    <lineage>
        <taxon>Bacteria</taxon>
        <taxon>Pseudomonadati</taxon>
        <taxon>Bacteroidota</taxon>
        <taxon>Flavobacteriia</taxon>
        <taxon>Flavobacteriales</taxon>
        <taxon>Flavobacteriaceae</taxon>
        <taxon>Psychroserpens</taxon>
    </lineage>
</organism>
<dbReference type="RefSeq" id="WP_204343834.1">
    <property type="nucleotide sequence ID" value="NZ_JACNMJ010000001.1"/>
</dbReference>
<name>A0ABT0H9S1_9FLAO</name>
<sequence length="84" mass="9621">MELVLTSQKLEPSPKRRLETEFVRPEGLLNSNYKSVVRCNLSNTNSTSIFGIKQRVKSRQYQFTSNIDTLLKLSVFAIVLAFII</sequence>
<reference evidence="1" key="1">
    <citation type="submission" date="2022-04" db="EMBL/GenBank/DDBJ databases">
        <authorList>
            <person name="Ren T."/>
        </authorList>
    </citation>
    <scope>NUCLEOTIDE SEQUENCE</scope>
    <source>
        <strain evidence="1">F63249</strain>
    </source>
</reference>
<protein>
    <submittedName>
        <fullName evidence="1">Uncharacterized protein</fullName>
    </submittedName>
</protein>
<evidence type="ECO:0000313" key="2">
    <source>
        <dbReference type="Proteomes" id="UP001203687"/>
    </source>
</evidence>
<keyword evidence="2" id="KW-1185">Reference proteome</keyword>
<dbReference type="EMBL" id="JALPQF010000006">
    <property type="protein sequence ID" value="MCK8480580.1"/>
    <property type="molecule type" value="Genomic_DNA"/>
</dbReference>
<evidence type="ECO:0000313" key="1">
    <source>
        <dbReference type="EMBL" id="MCK8480580.1"/>
    </source>
</evidence>
<accession>A0ABT0H9S1</accession>
<comment type="caution">
    <text evidence="1">The sequence shown here is derived from an EMBL/GenBank/DDBJ whole genome shotgun (WGS) entry which is preliminary data.</text>
</comment>
<proteinExistence type="predicted"/>
<gene>
    <name evidence="1" type="ORF">MUY34_08115</name>
</gene>
<dbReference type="Proteomes" id="UP001203687">
    <property type="component" value="Unassembled WGS sequence"/>
</dbReference>